<evidence type="ECO:0000313" key="2">
    <source>
        <dbReference type="Proteomes" id="UP001638806"/>
    </source>
</evidence>
<organism evidence="1 2">
    <name type="scientific">Purpureocillium lilacinum</name>
    <name type="common">Paecilomyces lilacinus</name>
    <dbReference type="NCBI Taxonomy" id="33203"/>
    <lineage>
        <taxon>Eukaryota</taxon>
        <taxon>Fungi</taxon>
        <taxon>Dikarya</taxon>
        <taxon>Ascomycota</taxon>
        <taxon>Pezizomycotina</taxon>
        <taxon>Sordariomycetes</taxon>
        <taxon>Hypocreomycetidae</taxon>
        <taxon>Hypocreales</taxon>
        <taxon>Ophiocordycipitaceae</taxon>
        <taxon>Purpureocillium</taxon>
    </lineage>
</organism>
<dbReference type="Proteomes" id="UP001638806">
    <property type="component" value="Unassembled WGS sequence"/>
</dbReference>
<comment type="caution">
    <text evidence="1">The sequence shown here is derived from an EMBL/GenBank/DDBJ whole genome shotgun (WGS) entry which is preliminary data.</text>
</comment>
<evidence type="ECO:0000313" key="1">
    <source>
        <dbReference type="EMBL" id="KAL3958073.1"/>
    </source>
</evidence>
<accession>A0ACC4DS10</accession>
<proteinExistence type="predicted"/>
<reference evidence="1" key="1">
    <citation type="submission" date="2024-12" db="EMBL/GenBank/DDBJ databases">
        <title>Comparative genomics and development of molecular markers within Purpureocillium lilacinum and among Purpureocillium species.</title>
        <authorList>
            <person name="Yeh Z.-Y."/>
            <person name="Ni N.-T."/>
            <person name="Lo P.-H."/>
            <person name="Mushyakhwo K."/>
            <person name="Lin C.-F."/>
            <person name="Nai Y.-S."/>
        </authorList>
    </citation>
    <scope>NUCLEOTIDE SEQUENCE</scope>
    <source>
        <tissue evidence="1">Conidia</tissue>
    </source>
</reference>
<protein>
    <submittedName>
        <fullName evidence="1">Uncharacterized protein</fullName>
    </submittedName>
</protein>
<dbReference type="EMBL" id="JBGNUJ010000007">
    <property type="protein sequence ID" value="KAL3958073.1"/>
    <property type="molecule type" value="Genomic_DNA"/>
</dbReference>
<gene>
    <name evidence="1" type="ORF">ACCO45_008651</name>
</gene>
<keyword evidence="2" id="KW-1185">Reference proteome</keyword>
<sequence length="522" mass="58422">MLQRSETQLNFDAQPTLAAMRPFTVKSALLSVVGLLGQALGQQYEAHNRTPASCPDYTEYSQEPHKPLSDGPLALPFMRPSPECRTFNSSAVEKVIQDIKGRLRDPDLARLFENAFPSTLDTTVKYFDPKSNLAFIVTGDITAQWLRDTGNQFAHLYKLLPLDKDLQALVKAIINTEARYISKYPYCGAFQPPPESGLKPTVNDYALKVRVNPPVDNHTVFECKYELDSLAGFLKISRSYYANTKDASFINDNWLAALDQITNVLRNQSQSTWSNDFEFTSYYNWTGLTGSLSPPVPNGGNGEPKQANGLVACSHRPSDDLCVFNYITSDNAMMAVELGHVSDMLKTLKKEDALSSKLARYSAIIRNAVWQNTQTPNGIFAYETNGFGGQYVMDDANVPSLVSLPYLGFLPRNDSTYIKTKKAMFSRANPYFAIGQGFQRYWISGIYGTDDDDEIKSRLALILENTSGLGLIHESVNIYNASEFTRPWFAWANSYFGEMILDLAERKPGLIFKDDKPYVVGK</sequence>
<name>A0ACC4DS10_PURLI</name>